<reference evidence="2 3" key="1">
    <citation type="submission" date="2019-06" db="EMBL/GenBank/DDBJ databases">
        <title>Sequencing the genomes of 1000 actinobacteria strains.</title>
        <authorList>
            <person name="Klenk H.-P."/>
        </authorList>
    </citation>
    <scope>NUCLEOTIDE SEQUENCE [LARGE SCALE GENOMIC DNA]</scope>
    <source>
        <strain evidence="2 3">DSM 45679</strain>
    </source>
</reference>
<sequence>MSRVPRVVALIAVIALPVGVALATLFLVNEPDPPRVPEIVRIGESPPASVSTAPRTPEPTSSAPEQTHVPPPPPVSDDDDDDGGDGGADPDDADKDEDG</sequence>
<name>A0A542DFQ0_AMYCI</name>
<protein>
    <recommendedName>
        <fullName evidence="4">Small secreted hydrophilic protein</fullName>
    </recommendedName>
</protein>
<keyword evidence="3" id="KW-1185">Reference proteome</keyword>
<evidence type="ECO:0000313" key="3">
    <source>
        <dbReference type="Proteomes" id="UP000320876"/>
    </source>
</evidence>
<organism evidence="2 3">
    <name type="scientific">Amycolatopsis cihanbeyliensis</name>
    <dbReference type="NCBI Taxonomy" id="1128664"/>
    <lineage>
        <taxon>Bacteria</taxon>
        <taxon>Bacillati</taxon>
        <taxon>Actinomycetota</taxon>
        <taxon>Actinomycetes</taxon>
        <taxon>Pseudonocardiales</taxon>
        <taxon>Pseudonocardiaceae</taxon>
        <taxon>Amycolatopsis</taxon>
    </lineage>
</organism>
<feature type="compositionally biased region" description="Polar residues" evidence="1">
    <location>
        <begin position="48"/>
        <end position="65"/>
    </location>
</feature>
<accession>A0A542DFQ0</accession>
<dbReference type="Proteomes" id="UP000320876">
    <property type="component" value="Unassembled WGS sequence"/>
</dbReference>
<dbReference type="RefSeq" id="WP_141996687.1">
    <property type="nucleotide sequence ID" value="NZ_VFML01000001.1"/>
</dbReference>
<comment type="caution">
    <text evidence="2">The sequence shown here is derived from an EMBL/GenBank/DDBJ whole genome shotgun (WGS) entry which is preliminary data.</text>
</comment>
<evidence type="ECO:0000313" key="2">
    <source>
        <dbReference type="EMBL" id="TQJ01892.1"/>
    </source>
</evidence>
<gene>
    <name evidence="2" type="ORF">FB471_1608</name>
</gene>
<dbReference type="EMBL" id="VFML01000001">
    <property type="protein sequence ID" value="TQJ01892.1"/>
    <property type="molecule type" value="Genomic_DNA"/>
</dbReference>
<feature type="region of interest" description="Disordered" evidence="1">
    <location>
        <begin position="29"/>
        <end position="99"/>
    </location>
</feature>
<feature type="compositionally biased region" description="Acidic residues" evidence="1">
    <location>
        <begin position="76"/>
        <end position="99"/>
    </location>
</feature>
<dbReference type="AlphaFoldDB" id="A0A542DFQ0"/>
<evidence type="ECO:0008006" key="4">
    <source>
        <dbReference type="Google" id="ProtNLM"/>
    </source>
</evidence>
<evidence type="ECO:0000256" key="1">
    <source>
        <dbReference type="SAM" id="MobiDB-lite"/>
    </source>
</evidence>
<proteinExistence type="predicted"/>